<organism evidence="3 4">
    <name type="scientific">Colletotrichum phormii</name>
    <dbReference type="NCBI Taxonomy" id="359342"/>
    <lineage>
        <taxon>Eukaryota</taxon>
        <taxon>Fungi</taxon>
        <taxon>Dikarya</taxon>
        <taxon>Ascomycota</taxon>
        <taxon>Pezizomycotina</taxon>
        <taxon>Sordariomycetes</taxon>
        <taxon>Hypocreomycetidae</taxon>
        <taxon>Glomerellales</taxon>
        <taxon>Glomerellaceae</taxon>
        <taxon>Colletotrichum</taxon>
        <taxon>Colletotrichum acutatum species complex</taxon>
    </lineage>
</organism>
<gene>
    <name evidence="3" type="ORF">BDP81DRAFT_36346</name>
</gene>
<reference evidence="3" key="1">
    <citation type="submission" date="2021-06" db="EMBL/GenBank/DDBJ databases">
        <title>Comparative genomics, transcriptomics and evolutionary studies reveal genomic signatures of adaptation to plant cell wall in hemibiotrophic fungi.</title>
        <authorList>
            <consortium name="DOE Joint Genome Institute"/>
            <person name="Baroncelli R."/>
            <person name="Diaz J.F."/>
            <person name="Benocci T."/>
            <person name="Peng M."/>
            <person name="Battaglia E."/>
            <person name="Haridas S."/>
            <person name="Andreopoulos W."/>
            <person name="Labutti K."/>
            <person name="Pangilinan J."/>
            <person name="Floch G.L."/>
            <person name="Makela M.R."/>
            <person name="Henrissat B."/>
            <person name="Grigoriev I.V."/>
            <person name="Crouch J.A."/>
            <person name="De Vries R.P."/>
            <person name="Sukno S.A."/>
            <person name="Thon M.R."/>
        </authorList>
    </citation>
    <scope>NUCLEOTIDE SEQUENCE</scope>
    <source>
        <strain evidence="3">CBS 102054</strain>
    </source>
</reference>
<sequence length="222" mass="25613">METCHRFFKGLGSTAENPLLFEDALGVVQILPIEWLRSWDHLRSMIKNHFEDRRGHQKVLRGEYTLEDDVYKVELELMSLPWEVVMKPGSGRKINMVMTFLQAQKGGTDAAGNYDCPGCGLARVGRPSDNLKCDCGMWMRLRQRLRTPSRPRPRLVNTAVNTPSSNDDDDPSHFHRVLFDIYLASSHEPKGASVVRQSLRYRLFPVLYCRHVLTHLSTYIRR</sequence>
<protein>
    <recommendedName>
        <fullName evidence="2">Ubiquitin-like domain-containing protein</fullName>
    </recommendedName>
</protein>
<dbReference type="Pfam" id="PF22893">
    <property type="entry name" value="ULD_2"/>
    <property type="match status" value="1"/>
</dbReference>
<feature type="domain" description="Ubiquitin-like" evidence="2">
    <location>
        <begin position="15"/>
        <end position="98"/>
    </location>
</feature>
<accession>A0AAI9ZQG0</accession>
<evidence type="ECO:0000313" key="4">
    <source>
        <dbReference type="Proteomes" id="UP001243989"/>
    </source>
</evidence>
<name>A0AAI9ZQG0_9PEZI</name>
<feature type="region of interest" description="Disordered" evidence="1">
    <location>
        <begin position="151"/>
        <end position="171"/>
    </location>
</feature>
<keyword evidence="4" id="KW-1185">Reference proteome</keyword>
<comment type="caution">
    <text evidence="3">The sequence shown here is derived from an EMBL/GenBank/DDBJ whole genome shotgun (WGS) entry which is preliminary data.</text>
</comment>
<dbReference type="AlphaFoldDB" id="A0AAI9ZQG0"/>
<dbReference type="GeneID" id="85471330"/>
<evidence type="ECO:0000313" key="3">
    <source>
        <dbReference type="EMBL" id="KAK1636305.1"/>
    </source>
</evidence>
<dbReference type="InterPro" id="IPR054464">
    <property type="entry name" value="ULD_fung"/>
</dbReference>
<proteinExistence type="predicted"/>
<dbReference type="RefSeq" id="XP_060444912.1">
    <property type="nucleotide sequence ID" value="XM_060586468.1"/>
</dbReference>
<dbReference type="EMBL" id="JAHMHQ010000011">
    <property type="protein sequence ID" value="KAK1636305.1"/>
    <property type="molecule type" value="Genomic_DNA"/>
</dbReference>
<evidence type="ECO:0000256" key="1">
    <source>
        <dbReference type="SAM" id="MobiDB-lite"/>
    </source>
</evidence>
<evidence type="ECO:0000259" key="2">
    <source>
        <dbReference type="Pfam" id="PF22893"/>
    </source>
</evidence>
<dbReference type="Proteomes" id="UP001243989">
    <property type="component" value="Unassembled WGS sequence"/>
</dbReference>